<evidence type="ECO:0000313" key="3">
    <source>
        <dbReference type="Proteomes" id="UP001529510"/>
    </source>
</evidence>
<dbReference type="Proteomes" id="UP001529510">
    <property type="component" value="Unassembled WGS sequence"/>
</dbReference>
<organism evidence="2 3">
    <name type="scientific">Cirrhinus mrigala</name>
    <name type="common">Mrigala</name>
    <dbReference type="NCBI Taxonomy" id="683832"/>
    <lineage>
        <taxon>Eukaryota</taxon>
        <taxon>Metazoa</taxon>
        <taxon>Chordata</taxon>
        <taxon>Craniata</taxon>
        <taxon>Vertebrata</taxon>
        <taxon>Euteleostomi</taxon>
        <taxon>Actinopterygii</taxon>
        <taxon>Neopterygii</taxon>
        <taxon>Teleostei</taxon>
        <taxon>Ostariophysi</taxon>
        <taxon>Cypriniformes</taxon>
        <taxon>Cyprinidae</taxon>
        <taxon>Labeoninae</taxon>
        <taxon>Labeonini</taxon>
        <taxon>Cirrhinus</taxon>
    </lineage>
</organism>
<dbReference type="EMBL" id="JAMKFB020000018">
    <property type="protein sequence ID" value="KAL0167812.1"/>
    <property type="molecule type" value="Genomic_DNA"/>
</dbReference>
<evidence type="ECO:0000313" key="2">
    <source>
        <dbReference type="EMBL" id="KAL0167812.1"/>
    </source>
</evidence>
<accession>A0ABD0P1C7</accession>
<gene>
    <name evidence="2" type="ORF">M9458_036034</name>
</gene>
<sequence>MAGRYGVLEKQDLWTELCLRDRCNLLTLPATANTGSVSHPPKSQCPAMPAVGEQDSRAEMIPSPINSY</sequence>
<protein>
    <submittedName>
        <fullName evidence="2">Uncharacterized protein</fullName>
    </submittedName>
</protein>
<reference evidence="2 3" key="1">
    <citation type="submission" date="2024-05" db="EMBL/GenBank/DDBJ databases">
        <title>Genome sequencing and assembly of Indian major carp, Cirrhinus mrigala (Hamilton, 1822).</title>
        <authorList>
            <person name="Mohindra V."/>
            <person name="Chowdhury L.M."/>
            <person name="Lal K."/>
            <person name="Jena J.K."/>
        </authorList>
    </citation>
    <scope>NUCLEOTIDE SEQUENCE [LARGE SCALE GENOMIC DNA]</scope>
    <source>
        <strain evidence="2">CM1030</strain>
        <tissue evidence="2">Blood</tissue>
    </source>
</reference>
<feature type="region of interest" description="Disordered" evidence="1">
    <location>
        <begin position="31"/>
        <end position="68"/>
    </location>
</feature>
<proteinExistence type="predicted"/>
<feature type="non-terminal residue" evidence="2">
    <location>
        <position position="68"/>
    </location>
</feature>
<dbReference type="AlphaFoldDB" id="A0ABD0P1C7"/>
<comment type="caution">
    <text evidence="2">The sequence shown here is derived from an EMBL/GenBank/DDBJ whole genome shotgun (WGS) entry which is preliminary data.</text>
</comment>
<evidence type="ECO:0000256" key="1">
    <source>
        <dbReference type="SAM" id="MobiDB-lite"/>
    </source>
</evidence>
<name>A0ABD0P1C7_CIRMR</name>
<keyword evidence="3" id="KW-1185">Reference proteome</keyword>